<evidence type="ECO:0000313" key="3">
    <source>
        <dbReference type="Proteomes" id="UP001302321"/>
    </source>
</evidence>
<dbReference type="Proteomes" id="UP001302321">
    <property type="component" value="Unassembled WGS sequence"/>
</dbReference>
<gene>
    <name evidence="2" type="ORF">QBC36DRAFT_344943</name>
</gene>
<proteinExistence type="predicted"/>
<dbReference type="EMBL" id="MU866148">
    <property type="protein sequence ID" value="KAK4178073.1"/>
    <property type="molecule type" value="Genomic_DNA"/>
</dbReference>
<dbReference type="Gene3D" id="3.30.710.10">
    <property type="entry name" value="Potassium Channel Kv1.1, Chain A"/>
    <property type="match status" value="1"/>
</dbReference>
<protein>
    <submittedName>
        <fullName evidence="2">Nuclear pore protein-like protein</fullName>
    </submittedName>
</protein>
<dbReference type="InterPro" id="IPR011333">
    <property type="entry name" value="SKP1/BTB/POZ_sf"/>
</dbReference>
<organism evidence="2 3">
    <name type="scientific">Triangularia setosa</name>
    <dbReference type="NCBI Taxonomy" id="2587417"/>
    <lineage>
        <taxon>Eukaryota</taxon>
        <taxon>Fungi</taxon>
        <taxon>Dikarya</taxon>
        <taxon>Ascomycota</taxon>
        <taxon>Pezizomycotina</taxon>
        <taxon>Sordariomycetes</taxon>
        <taxon>Sordariomycetidae</taxon>
        <taxon>Sordariales</taxon>
        <taxon>Podosporaceae</taxon>
        <taxon>Triangularia</taxon>
    </lineage>
</organism>
<dbReference type="AlphaFoldDB" id="A0AAN7A8J9"/>
<keyword evidence="3" id="KW-1185">Reference proteome</keyword>
<sequence>MSSSVDRIDPRGDLKLRVGTTQKDEDNQPRCYLVCSRTLARVSPVFDRMINGSFAEAKPKDTEHWTIDLPEDNPSTLELFLNIAHGHLRKVPPALSLHELYDLTALTHFYDATKILVPWIRPWTKALHDATSGPDVAAVPKLIWIGWELGYRPMFEAAVRRVTMEEPGSTFAEGSPLYQLPMSSDIIERICAVRYETVKALLGVIRSFVELLTVVDERPRWCRHATFMGPHRCESMILGSMAFCLTRAGLWPMPEDAWDVKHSVLGLYEEFSILVIHDIGQPVEGEGDHKGCNPREYLMDQMREVFARMPSPLKEADMEQLVAQEKRLYMP</sequence>
<feature type="region of interest" description="Disordered" evidence="1">
    <location>
        <begin position="1"/>
        <end position="21"/>
    </location>
</feature>
<accession>A0AAN7A8J9</accession>
<reference evidence="2" key="2">
    <citation type="submission" date="2023-05" db="EMBL/GenBank/DDBJ databases">
        <authorList>
            <consortium name="Lawrence Berkeley National Laboratory"/>
            <person name="Steindorff A."/>
            <person name="Hensen N."/>
            <person name="Bonometti L."/>
            <person name="Westerberg I."/>
            <person name="Brannstrom I.O."/>
            <person name="Guillou S."/>
            <person name="Cros-Aarteil S."/>
            <person name="Calhoun S."/>
            <person name="Haridas S."/>
            <person name="Kuo A."/>
            <person name="Mondo S."/>
            <person name="Pangilinan J."/>
            <person name="Riley R."/>
            <person name="Labutti K."/>
            <person name="Andreopoulos B."/>
            <person name="Lipzen A."/>
            <person name="Chen C."/>
            <person name="Yanf M."/>
            <person name="Daum C."/>
            <person name="Ng V."/>
            <person name="Clum A."/>
            <person name="Ohm R."/>
            <person name="Martin F."/>
            <person name="Silar P."/>
            <person name="Natvig D."/>
            <person name="Lalanne C."/>
            <person name="Gautier V."/>
            <person name="Ament-Velasquez S.L."/>
            <person name="Kruys A."/>
            <person name="Hutchinson M.I."/>
            <person name="Powell A.J."/>
            <person name="Barry K."/>
            <person name="Miller A.N."/>
            <person name="Grigoriev I.V."/>
            <person name="Debuchy R."/>
            <person name="Gladieux P."/>
            <person name="Thoren M.H."/>
            <person name="Johannesson H."/>
        </authorList>
    </citation>
    <scope>NUCLEOTIDE SEQUENCE</scope>
    <source>
        <strain evidence="2">CBS 892.96</strain>
    </source>
</reference>
<name>A0AAN7A8J9_9PEZI</name>
<reference evidence="2" key="1">
    <citation type="journal article" date="2023" name="Mol. Phylogenet. Evol.">
        <title>Genome-scale phylogeny and comparative genomics of the fungal order Sordariales.</title>
        <authorList>
            <person name="Hensen N."/>
            <person name="Bonometti L."/>
            <person name="Westerberg I."/>
            <person name="Brannstrom I.O."/>
            <person name="Guillou S."/>
            <person name="Cros-Aarteil S."/>
            <person name="Calhoun S."/>
            <person name="Haridas S."/>
            <person name="Kuo A."/>
            <person name="Mondo S."/>
            <person name="Pangilinan J."/>
            <person name="Riley R."/>
            <person name="LaButti K."/>
            <person name="Andreopoulos B."/>
            <person name="Lipzen A."/>
            <person name="Chen C."/>
            <person name="Yan M."/>
            <person name="Daum C."/>
            <person name="Ng V."/>
            <person name="Clum A."/>
            <person name="Steindorff A."/>
            <person name="Ohm R.A."/>
            <person name="Martin F."/>
            <person name="Silar P."/>
            <person name="Natvig D.O."/>
            <person name="Lalanne C."/>
            <person name="Gautier V."/>
            <person name="Ament-Velasquez S.L."/>
            <person name="Kruys A."/>
            <person name="Hutchinson M.I."/>
            <person name="Powell A.J."/>
            <person name="Barry K."/>
            <person name="Miller A.N."/>
            <person name="Grigoriev I.V."/>
            <person name="Debuchy R."/>
            <person name="Gladieux P."/>
            <person name="Hiltunen Thoren M."/>
            <person name="Johannesson H."/>
        </authorList>
    </citation>
    <scope>NUCLEOTIDE SEQUENCE</scope>
    <source>
        <strain evidence="2">CBS 892.96</strain>
    </source>
</reference>
<evidence type="ECO:0000313" key="2">
    <source>
        <dbReference type="EMBL" id="KAK4178073.1"/>
    </source>
</evidence>
<comment type="caution">
    <text evidence="2">The sequence shown here is derived from an EMBL/GenBank/DDBJ whole genome shotgun (WGS) entry which is preliminary data.</text>
</comment>
<evidence type="ECO:0000256" key="1">
    <source>
        <dbReference type="SAM" id="MobiDB-lite"/>
    </source>
</evidence>